<evidence type="ECO:0000256" key="6">
    <source>
        <dbReference type="ARBA" id="ARBA00023136"/>
    </source>
</evidence>
<evidence type="ECO:0000256" key="7">
    <source>
        <dbReference type="ARBA" id="ARBA00023180"/>
    </source>
</evidence>
<evidence type="ECO:0000256" key="1">
    <source>
        <dbReference type="ARBA" id="ARBA00004477"/>
    </source>
</evidence>
<keyword evidence="6" id="KW-0472">Membrane</keyword>
<dbReference type="PANTHER" id="PTHR12995">
    <property type="entry name" value="FI21814P1"/>
    <property type="match status" value="1"/>
</dbReference>
<comment type="similarity">
    <text evidence="2">Belongs to the TMEM39 family.</text>
</comment>
<dbReference type="EMBL" id="JAIQCJ010002152">
    <property type="protein sequence ID" value="KAJ8781049.1"/>
    <property type="molecule type" value="Genomic_DNA"/>
</dbReference>
<evidence type="ECO:0000256" key="4">
    <source>
        <dbReference type="ARBA" id="ARBA00022824"/>
    </source>
</evidence>
<organism evidence="10 11">
    <name type="scientific">Eschrichtius robustus</name>
    <name type="common">California gray whale</name>
    <name type="synonym">Eschrichtius gibbosus</name>
    <dbReference type="NCBI Taxonomy" id="9764"/>
    <lineage>
        <taxon>Eukaryota</taxon>
        <taxon>Metazoa</taxon>
        <taxon>Chordata</taxon>
        <taxon>Craniata</taxon>
        <taxon>Vertebrata</taxon>
        <taxon>Euteleostomi</taxon>
        <taxon>Mammalia</taxon>
        <taxon>Eutheria</taxon>
        <taxon>Laurasiatheria</taxon>
        <taxon>Artiodactyla</taxon>
        <taxon>Whippomorpha</taxon>
        <taxon>Cetacea</taxon>
        <taxon>Mysticeti</taxon>
        <taxon>Eschrichtiidae</taxon>
        <taxon>Eschrichtius</taxon>
    </lineage>
</organism>
<evidence type="ECO:0000313" key="11">
    <source>
        <dbReference type="Proteomes" id="UP001159641"/>
    </source>
</evidence>
<keyword evidence="5" id="KW-1133">Transmembrane helix</keyword>
<keyword evidence="4" id="KW-0256">Endoplasmic reticulum</keyword>
<dbReference type="AlphaFoldDB" id="A0AB34GND8"/>
<dbReference type="GO" id="GO:0005789">
    <property type="term" value="C:endoplasmic reticulum membrane"/>
    <property type="evidence" value="ECO:0007669"/>
    <property type="project" value="UniProtKB-SubCell"/>
</dbReference>
<evidence type="ECO:0000256" key="9">
    <source>
        <dbReference type="ARBA" id="ARBA00039169"/>
    </source>
</evidence>
<reference evidence="10 11" key="1">
    <citation type="submission" date="2022-11" db="EMBL/GenBank/DDBJ databases">
        <title>Whole genome sequence of Eschrichtius robustus ER-17-0199.</title>
        <authorList>
            <person name="Bruniche-Olsen A."/>
            <person name="Black A.N."/>
            <person name="Fields C.J."/>
            <person name="Walden K."/>
            <person name="Dewoody J.A."/>
        </authorList>
    </citation>
    <scope>NUCLEOTIDE SEQUENCE [LARGE SCALE GENOMIC DNA]</scope>
    <source>
        <strain evidence="10">ER-17-0199</strain>
        <tissue evidence="10">Blubber</tissue>
    </source>
</reference>
<evidence type="ECO:0000256" key="2">
    <source>
        <dbReference type="ARBA" id="ARBA00010737"/>
    </source>
</evidence>
<comment type="caution">
    <text evidence="10">The sequence shown here is derived from an EMBL/GenBank/DDBJ whole genome shotgun (WGS) entry which is preliminary data.</text>
</comment>
<dbReference type="Proteomes" id="UP001159641">
    <property type="component" value="Unassembled WGS sequence"/>
</dbReference>
<evidence type="ECO:0000256" key="8">
    <source>
        <dbReference type="ARBA" id="ARBA00037372"/>
    </source>
</evidence>
<comment type="function">
    <text evidence="8">May protect the cells against DNA damage caused by exposure to the cold-warming stress and facilitates tissue damage repair during the recovery phase.</text>
</comment>
<keyword evidence="3" id="KW-0812">Transmembrane</keyword>
<evidence type="ECO:0000313" key="10">
    <source>
        <dbReference type="EMBL" id="KAJ8781049.1"/>
    </source>
</evidence>
<evidence type="ECO:0000256" key="5">
    <source>
        <dbReference type="ARBA" id="ARBA00022989"/>
    </source>
</evidence>
<dbReference type="PANTHER" id="PTHR12995:SF2">
    <property type="entry name" value="TRANSMEMBRANE PROTEIN 39B"/>
    <property type="match status" value="1"/>
</dbReference>
<dbReference type="InterPro" id="IPR019397">
    <property type="entry name" value="Uncharacterised_TMEM39"/>
</dbReference>
<gene>
    <name evidence="10" type="ORF">J1605_001092</name>
</gene>
<name>A0AB34GND8_ESCRO</name>
<dbReference type="Pfam" id="PF10271">
    <property type="entry name" value="Tmp39"/>
    <property type="match status" value="1"/>
</dbReference>
<evidence type="ECO:0000256" key="3">
    <source>
        <dbReference type="ARBA" id="ARBA00022692"/>
    </source>
</evidence>
<accession>A0AB34GND8</accession>
<keyword evidence="11" id="KW-1185">Reference proteome</keyword>
<proteinExistence type="inferred from homology"/>
<keyword evidence="7" id="KW-0325">Glycoprotein</keyword>
<protein>
    <recommendedName>
        <fullName evidence="9">Transmembrane protein 39B</fullName>
    </recommendedName>
</protein>
<comment type="subcellular location">
    <subcellularLocation>
        <location evidence="1">Endoplasmic reticulum membrane</location>
        <topology evidence="1">Multi-pass membrane protein</topology>
    </subcellularLocation>
</comment>
<sequence>MQIWRRGGSAQLIPGDWAAAVSPLPAAVASDILPAGAAAAKRRAPGGGDGSSSGTGLSSPPLATQTVVPLQHCKIPELPVQASILFELQLFFCQLIALFVHYINIYKTVWWYFPGLTQLEACEGQRVGTVLMERTGQGENFHLIDFNLLMVTTIVLGRRFIGSIVKEVIGSQRLAGELWDSPLPVGVPRRCAQPFNPEAFPWGSL</sequence>